<protein>
    <submittedName>
        <fullName evidence="2">Cys-tRNA(Pro) deacylase</fullName>
    </submittedName>
</protein>
<evidence type="ECO:0000313" key="2">
    <source>
        <dbReference type="EMBL" id="SIN61895.1"/>
    </source>
</evidence>
<evidence type="ECO:0000313" key="3">
    <source>
        <dbReference type="Proteomes" id="UP000185093"/>
    </source>
</evidence>
<dbReference type="PANTHER" id="PTHR30411:SF1">
    <property type="entry name" value="CYTOPLASMIC PROTEIN"/>
    <property type="match status" value="1"/>
</dbReference>
<dbReference type="PANTHER" id="PTHR30411">
    <property type="entry name" value="CYTOPLASMIC PROTEIN"/>
    <property type="match status" value="1"/>
</dbReference>
<dbReference type="Gene3D" id="3.90.960.10">
    <property type="entry name" value="YbaK/aminoacyl-tRNA synthetase-associated domain"/>
    <property type="match status" value="1"/>
</dbReference>
<dbReference type="SUPFAM" id="SSF55826">
    <property type="entry name" value="YbaK/ProRS associated domain"/>
    <property type="match status" value="1"/>
</dbReference>
<gene>
    <name evidence="2" type="ORF">SAMN05444368_0036</name>
</gene>
<dbReference type="EMBL" id="FSQZ01000001">
    <property type="protein sequence ID" value="SIN61895.1"/>
    <property type="molecule type" value="Genomic_DNA"/>
</dbReference>
<proteinExistence type="predicted"/>
<reference evidence="2 3" key="1">
    <citation type="submission" date="2016-11" db="EMBL/GenBank/DDBJ databases">
        <authorList>
            <person name="Varghese N."/>
            <person name="Submissions S."/>
        </authorList>
    </citation>
    <scope>NUCLEOTIDE SEQUENCE [LARGE SCALE GENOMIC DNA]</scope>
    <source>
        <strain evidence="2 3">DSM 20664</strain>
    </source>
</reference>
<dbReference type="InterPro" id="IPR036754">
    <property type="entry name" value="YbaK/aa-tRNA-synt-asso_dom_sf"/>
</dbReference>
<sequence>MSCDRHYTSEVQKVWETLKSLGYGGQILVSDQTIFTVEDASKAIGVPEEQILKSLIFLVDDEPVLVLMSGSNKVDIKKVKKALGARKVKMAGPEYIEENFGYKVGGVPPVGYDTKMRALIDEDVRKYEILWAAAGNDHAFFPVSPDELVALTGGLVCDLKKQ</sequence>
<dbReference type="RefSeq" id="WP_074198908.1">
    <property type="nucleotide sequence ID" value="NZ_DAONBL010000035.1"/>
</dbReference>
<comment type="caution">
    <text evidence="2">The sequence shown here is derived from an EMBL/GenBank/DDBJ whole genome shotgun (WGS) entry which is preliminary data.</text>
</comment>
<dbReference type="InterPro" id="IPR007214">
    <property type="entry name" value="YbaK/aa-tRNA-synth-assoc-dom"/>
</dbReference>
<feature type="domain" description="YbaK/aminoacyl-tRNA synthetase-associated" evidence="1">
    <location>
        <begin position="33"/>
        <end position="150"/>
    </location>
</feature>
<evidence type="ECO:0000259" key="1">
    <source>
        <dbReference type="Pfam" id="PF04073"/>
    </source>
</evidence>
<keyword evidence="3" id="KW-1185">Reference proteome</keyword>
<accession>A0ABY1JAE0</accession>
<name>A0ABY1JAE0_9BACT</name>
<dbReference type="CDD" id="cd04333">
    <property type="entry name" value="ProX_deacylase"/>
    <property type="match status" value="1"/>
</dbReference>
<organism evidence="2 3">
    <name type="scientific">Acetomicrobium flavidum</name>
    <dbReference type="NCBI Taxonomy" id="49896"/>
    <lineage>
        <taxon>Bacteria</taxon>
        <taxon>Thermotogati</taxon>
        <taxon>Synergistota</taxon>
        <taxon>Synergistia</taxon>
        <taxon>Synergistales</taxon>
        <taxon>Acetomicrobiaceae</taxon>
        <taxon>Acetomicrobium</taxon>
    </lineage>
</organism>
<dbReference type="Proteomes" id="UP000185093">
    <property type="component" value="Unassembled WGS sequence"/>
</dbReference>
<dbReference type="Pfam" id="PF04073">
    <property type="entry name" value="tRNA_edit"/>
    <property type="match status" value="1"/>
</dbReference>